<sequence>MNKIGAVIIIGGLVFMVVDFERGSAIYDILKMEFERRDCLDGEDVIISEMSFAQLLLLHANIDERKMKGMLKRVRKKYQDGPGITFEELICVQLVP</sequence>
<evidence type="ECO:0000313" key="1">
    <source>
        <dbReference type="EMBL" id="CAJ0570644.1"/>
    </source>
</evidence>
<organism evidence="1 2">
    <name type="scientific">Mesorhabditis spiculigera</name>
    <dbReference type="NCBI Taxonomy" id="96644"/>
    <lineage>
        <taxon>Eukaryota</taxon>
        <taxon>Metazoa</taxon>
        <taxon>Ecdysozoa</taxon>
        <taxon>Nematoda</taxon>
        <taxon>Chromadorea</taxon>
        <taxon>Rhabditida</taxon>
        <taxon>Rhabditina</taxon>
        <taxon>Rhabditomorpha</taxon>
        <taxon>Rhabditoidea</taxon>
        <taxon>Rhabditidae</taxon>
        <taxon>Mesorhabditinae</taxon>
        <taxon>Mesorhabditis</taxon>
    </lineage>
</organism>
<proteinExistence type="predicted"/>
<protein>
    <submittedName>
        <fullName evidence="1">Uncharacterized protein</fullName>
    </submittedName>
</protein>
<dbReference type="AlphaFoldDB" id="A0AA36CKB5"/>
<dbReference type="Proteomes" id="UP001177023">
    <property type="component" value="Unassembled WGS sequence"/>
</dbReference>
<feature type="non-terminal residue" evidence="1">
    <location>
        <position position="96"/>
    </location>
</feature>
<evidence type="ECO:0000313" key="2">
    <source>
        <dbReference type="Proteomes" id="UP001177023"/>
    </source>
</evidence>
<reference evidence="1" key="1">
    <citation type="submission" date="2023-06" db="EMBL/GenBank/DDBJ databases">
        <authorList>
            <person name="Delattre M."/>
        </authorList>
    </citation>
    <scope>NUCLEOTIDE SEQUENCE</scope>
    <source>
        <strain evidence="1">AF72</strain>
    </source>
</reference>
<keyword evidence="2" id="KW-1185">Reference proteome</keyword>
<dbReference type="EMBL" id="CATQJA010002426">
    <property type="protein sequence ID" value="CAJ0570644.1"/>
    <property type="molecule type" value="Genomic_DNA"/>
</dbReference>
<gene>
    <name evidence="1" type="ORF">MSPICULIGERA_LOCUS9081</name>
</gene>
<name>A0AA36CKB5_9BILA</name>
<comment type="caution">
    <text evidence="1">The sequence shown here is derived from an EMBL/GenBank/DDBJ whole genome shotgun (WGS) entry which is preliminary data.</text>
</comment>
<accession>A0AA36CKB5</accession>